<proteinExistence type="predicted"/>
<evidence type="ECO:0000256" key="4">
    <source>
        <dbReference type="ARBA" id="ARBA00023136"/>
    </source>
</evidence>
<evidence type="ECO:0000256" key="3">
    <source>
        <dbReference type="ARBA" id="ARBA00022989"/>
    </source>
</evidence>
<dbReference type="EMBL" id="CAEZSG010000016">
    <property type="protein sequence ID" value="CAB4532235.1"/>
    <property type="molecule type" value="Genomic_DNA"/>
</dbReference>
<dbReference type="GO" id="GO:0140359">
    <property type="term" value="F:ABC-type transporter activity"/>
    <property type="evidence" value="ECO:0007669"/>
    <property type="project" value="InterPro"/>
</dbReference>
<reference evidence="7" key="1">
    <citation type="submission" date="2020-05" db="EMBL/GenBank/DDBJ databases">
        <authorList>
            <person name="Chiriac C."/>
            <person name="Salcher M."/>
            <person name="Ghai R."/>
            <person name="Kavagutti S V."/>
        </authorList>
    </citation>
    <scope>NUCLEOTIDE SEQUENCE</scope>
</reference>
<dbReference type="Pfam" id="PF01061">
    <property type="entry name" value="ABC2_membrane"/>
    <property type="match status" value="1"/>
</dbReference>
<feature type="transmembrane region" description="Helical" evidence="5">
    <location>
        <begin position="238"/>
        <end position="259"/>
    </location>
</feature>
<sequence>MTSVADIKADAEKPRRWGWWYVAELRLREMRGYVSYVVTSSFANPLMYLLALGIGLANLIPEGMEGVPFLVFVAPALLMSTILTVGAEEGMYPVLSGFKWHKIFFAIHATPITPGQIVGGFLVHLTIRFTFTAGVFFGFLILFGAVPLTSGWVMIPISILGAFSILTPLGAYAARLEDDTGQFALIQRLVVMPMFLFSGTFFPLSQVPDWLEWVGWVSPLWHATQLGRTVSYGASEPIWLSATHIAVLVGFAVIGGYFMHRAFVARLTR</sequence>
<evidence type="ECO:0000259" key="6">
    <source>
        <dbReference type="PROSITE" id="PS51012"/>
    </source>
</evidence>
<dbReference type="AlphaFoldDB" id="A0A6J6B079"/>
<keyword evidence="3 5" id="KW-1133">Transmembrane helix</keyword>
<dbReference type="PANTHER" id="PTHR43229:SF2">
    <property type="entry name" value="NODULATION PROTEIN J"/>
    <property type="match status" value="1"/>
</dbReference>
<dbReference type="GO" id="GO:0043190">
    <property type="term" value="C:ATP-binding cassette (ABC) transporter complex"/>
    <property type="evidence" value="ECO:0007669"/>
    <property type="project" value="InterPro"/>
</dbReference>
<evidence type="ECO:0000256" key="2">
    <source>
        <dbReference type="ARBA" id="ARBA00022692"/>
    </source>
</evidence>
<feature type="transmembrane region" description="Helical" evidence="5">
    <location>
        <begin position="185"/>
        <end position="204"/>
    </location>
</feature>
<feature type="transmembrane region" description="Helical" evidence="5">
    <location>
        <begin position="125"/>
        <end position="146"/>
    </location>
</feature>
<dbReference type="InterPro" id="IPR051784">
    <property type="entry name" value="Nod_factor_ABC_transporter"/>
</dbReference>
<accession>A0A6J6B079</accession>
<protein>
    <submittedName>
        <fullName evidence="7">Unannotated protein</fullName>
    </submittedName>
</protein>
<gene>
    <name evidence="7" type="ORF">UFOPK1413_00199</name>
</gene>
<comment type="subcellular location">
    <subcellularLocation>
        <location evidence="1">Membrane</location>
        <topology evidence="1">Multi-pass membrane protein</topology>
    </subcellularLocation>
</comment>
<dbReference type="PROSITE" id="PS51012">
    <property type="entry name" value="ABC_TM2"/>
    <property type="match status" value="1"/>
</dbReference>
<evidence type="ECO:0000313" key="7">
    <source>
        <dbReference type="EMBL" id="CAB4532235.1"/>
    </source>
</evidence>
<feature type="transmembrane region" description="Helical" evidence="5">
    <location>
        <begin position="152"/>
        <end position="173"/>
    </location>
</feature>
<evidence type="ECO:0000256" key="1">
    <source>
        <dbReference type="ARBA" id="ARBA00004141"/>
    </source>
</evidence>
<organism evidence="7">
    <name type="scientific">freshwater metagenome</name>
    <dbReference type="NCBI Taxonomy" id="449393"/>
    <lineage>
        <taxon>unclassified sequences</taxon>
        <taxon>metagenomes</taxon>
        <taxon>ecological metagenomes</taxon>
    </lineage>
</organism>
<dbReference type="PANTHER" id="PTHR43229">
    <property type="entry name" value="NODULATION PROTEIN J"/>
    <property type="match status" value="1"/>
</dbReference>
<evidence type="ECO:0000256" key="5">
    <source>
        <dbReference type="SAM" id="Phobius"/>
    </source>
</evidence>
<feature type="transmembrane region" description="Helical" evidence="5">
    <location>
        <begin position="66"/>
        <end position="87"/>
    </location>
</feature>
<name>A0A6J6B079_9ZZZZ</name>
<dbReference type="PRINTS" id="PR00164">
    <property type="entry name" value="ABC2TRNSPORT"/>
</dbReference>
<keyword evidence="2 5" id="KW-0812">Transmembrane</keyword>
<feature type="domain" description="ABC transmembrane type-2" evidence="6">
    <location>
        <begin position="36"/>
        <end position="263"/>
    </location>
</feature>
<dbReference type="InterPro" id="IPR047817">
    <property type="entry name" value="ABC2_TM_bact-type"/>
</dbReference>
<dbReference type="InterPro" id="IPR000412">
    <property type="entry name" value="ABC_2_transport"/>
</dbReference>
<feature type="transmembrane region" description="Helical" evidence="5">
    <location>
        <begin position="33"/>
        <end position="60"/>
    </location>
</feature>
<dbReference type="InterPro" id="IPR013525">
    <property type="entry name" value="ABC2_TM"/>
</dbReference>
<keyword evidence="4 5" id="KW-0472">Membrane</keyword>